<dbReference type="EMBL" id="MFMM01000001">
    <property type="protein sequence ID" value="OGG85064.1"/>
    <property type="molecule type" value="Genomic_DNA"/>
</dbReference>
<comment type="similarity">
    <text evidence="1">Belongs to the NAD(P)H dehydrogenase (quinone) family.</text>
</comment>
<dbReference type="SUPFAM" id="SSF52218">
    <property type="entry name" value="Flavoproteins"/>
    <property type="match status" value="1"/>
</dbReference>
<name>A0A1F6FGS7_9BACT</name>
<dbReference type="InterPro" id="IPR003680">
    <property type="entry name" value="Flavodoxin_fold"/>
</dbReference>
<dbReference type="InterPro" id="IPR029039">
    <property type="entry name" value="Flavoprotein-like_sf"/>
</dbReference>
<proteinExistence type="inferred from homology"/>
<accession>A0A1F6FGS7</accession>
<reference evidence="4 5" key="1">
    <citation type="journal article" date="2016" name="Nat. Commun.">
        <title>Thousands of microbial genomes shed light on interconnected biogeochemical processes in an aquifer system.</title>
        <authorList>
            <person name="Anantharaman K."/>
            <person name="Brown C.T."/>
            <person name="Hug L.A."/>
            <person name="Sharon I."/>
            <person name="Castelle C.J."/>
            <person name="Probst A.J."/>
            <person name="Thomas B.C."/>
            <person name="Singh A."/>
            <person name="Wilkins M.J."/>
            <person name="Karaoz U."/>
            <person name="Brodie E.L."/>
            <person name="Williams K.H."/>
            <person name="Hubbard S.S."/>
            <person name="Banfield J.F."/>
        </authorList>
    </citation>
    <scope>NUCLEOTIDE SEQUENCE [LARGE SCALE GENOMIC DNA]</scope>
</reference>
<dbReference type="AlphaFoldDB" id="A0A1F6FGS7"/>
<sequence length="194" mass="22259">MQNPKNIVVLCGHPDKDSFTGTVADHYQVGAEDAGHHVERVNIGELNFDPILHKGYKEIQHLEPDLLALQDKFRAADHIVIIYPNWWCTMPAILKGLFDRFWLPGFAFNFNKQTKKIEKHLAGKTGRVIILSGSHSPFKTWWQFGDYTNEIQYGILEFAGIRTNVSSYGPCERVTDEVRTKWMKEVERLGKNAC</sequence>
<dbReference type="InterPro" id="IPR051545">
    <property type="entry name" value="NAD(P)H_dehydrogenase_qn"/>
</dbReference>
<dbReference type="STRING" id="1798525.A3G90_03315"/>
<organism evidence="4 5">
    <name type="scientific">Candidatus Kaiserbacteria bacterium RIFCSPLOWO2_12_FULL_45_26</name>
    <dbReference type="NCBI Taxonomy" id="1798525"/>
    <lineage>
        <taxon>Bacteria</taxon>
        <taxon>Candidatus Kaiseribacteriota</taxon>
    </lineage>
</organism>
<evidence type="ECO:0000313" key="4">
    <source>
        <dbReference type="EMBL" id="OGG85064.1"/>
    </source>
</evidence>
<dbReference type="PANTHER" id="PTHR10204">
    <property type="entry name" value="NAD P H OXIDOREDUCTASE-RELATED"/>
    <property type="match status" value="1"/>
</dbReference>
<dbReference type="GO" id="GO:0003955">
    <property type="term" value="F:NAD(P)H dehydrogenase (quinone) activity"/>
    <property type="evidence" value="ECO:0007669"/>
    <property type="project" value="TreeGrafter"/>
</dbReference>
<dbReference type="Gene3D" id="3.40.50.360">
    <property type="match status" value="1"/>
</dbReference>
<evidence type="ECO:0000256" key="1">
    <source>
        <dbReference type="ARBA" id="ARBA00006252"/>
    </source>
</evidence>
<keyword evidence="2" id="KW-0560">Oxidoreductase</keyword>
<dbReference type="Pfam" id="PF02525">
    <property type="entry name" value="Flavodoxin_2"/>
    <property type="match status" value="1"/>
</dbReference>
<evidence type="ECO:0000313" key="5">
    <source>
        <dbReference type="Proteomes" id="UP000177325"/>
    </source>
</evidence>
<dbReference type="GO" id="GO:0005829">
    <property type="term" value="C:cytosol"/>
    <property type="evidence" value="ECO:0007669"/>
    <property type="project" value="TreeGrafter"/>
</dbReference>
<evidence type="ECO:0000256" key="2">
    <source>
        <dbReference type="ARBA" id="ARBA00023002"/>
    </source>
</evidence>
<gene>
    <name evidence="4" type="ORF">A3G90_03315</name>
</gene>
<protein>
    <recommendedName>
        <fullName evidence="3">Flavodoxin-like fold domain-containing protein</fullName>
    </recommendedName>
</protein>
<feature type="domain" description="Flavodoxin-like fold" evidence="3">
    <location>
        <begin position="5"/>
        <end position="162"/>
    </location>
</feature>
<dbReference type="PANTHER" id="PTHR10204:SF34">
    <property type="entry name" value="NAD(P)H DEHYDROGENASE [QUINONE] 1 ISOFORM 1"/>
    <property type="match status" value="1"/>
</dbReference>
<evidence type="ECO:0000259" key="3">
    <source>
        <dbReference type="Pfam" id="PF02525"/>
    </source>
</evidence>
<comment type="caution">
    <text evidence="4">The sequence shown here is derived from an EMBL/GenBank/DDBJ whole genome shotgun (WGS) entry which is preliminary data.</text>
</comment>
<dbReference type="Proteomes" id="UP000177325">
    <property type="component" value="Unassembled WGS sequence"/>
</dbReference>